<reference evidence="1" key="1">
    <citation type="submission" date="2022-10" db="EMBL/GenBank/DDBJ databases">
        <title>Culturing micro-colonial fungi from biological soil crusts in the Mojave desert and describing Neophaeococcomyces mojavensis, and introducing the new genera and species Taxawa tesnikishii.</title>
        <authorList>
            <person name="Kurbessoian T."/>
            <person name="Stajich J.E."/>
        </authorList>
    </citation>
    <scope>NUCLEOTIDE SEQUENCE</scope>
    <source>
        <strain evidence="1">JES_115</strain>
    </source>
</reference>
<comment type="caution">
    <text evidence="1">The sequence shown here is derived from an EMBL/GenBank/DDBJ whole genome shotgun (WGS) entry which is preliminary data.</text>
</comment>
<dbReference type="EMBL" id="JAPDRP010000039">
    <property type="protein sequence ID" value="KAJ9633943.1"/>
    <property type="molecule type" value="Genomic_DNA"/>
</dbReference>
<keyword evidence="2" id="KW-1185">Reference proteome</keyword>
<dbReference type="Proteomes" id="UP001172680">
    <property type="component" value="Unassembled WGS sequence"/>
</dbReference>
<evidence type="ECO:0000313" key="2">
    <source>
        <dbReference type="Proteomes" id="UP001172680"/>
    </source>
</evidence>
<accession>A0ACC2YFP5</accession>
<evidence type="ECO:0000313" key="1">
    <source>
        <dbReference type="EMBL" id="KAJ9633943.1"/>
    </source>
</evidence>
<organism evidence="1 2">
    <name type="scientific">Coniosporium tulheliwenetii</name>
    <dbReference type="NCBI Taxonomy" id="3383036"/>
    <lineage>
        <taxon>Eukaryota</taxon>
        <taxon>Fungi</taxon>
        <taxon>Dikarya</taxon>
        <taxon>Ascomycota</taxon>
        <taxon>Pezizomycotina</taxon>
        <taxon>Dothideomycetes</taxon>
        <taxon>Dothideomycetes incertae sedis</taxon>
        <taxon>Coniosporium</taxon>
    </lineage>
</organism>
<sequence>MELASKAWEDRLRVRELIDHYEGTLTLSRLELVVIALECLMSRGTAVFLEGDLSYALMGLLRQRPTVGPTDSALRAFARLSLANDNGKLLERLICLLPRNAVEFKSQDRHYWAPMIDFWGARLWDLDPICQIAGVGQDDTVTIDGAYAATIHWDSFQRVAITTKETWTRLLSRFLLRAALGYMFAGILSLQLENTAVGVPLLIFAAVVTLLSPILTLHIYGGKVWSTQPWLFGFEGHTRIKEIETITFGFPQPRLTWTPYGSSLSEHRQRKDFPKNECRDIDPIKVPEMEHLVGRGPTAEHVNCWAPAYRSEGERGRFSSYNLPAMLLECRHGSDRNGLV</sequence>
<gene>
    <name evidence="1" type="ORF">H2199_009192</name>
</gene>
<protein>
    <submittedName>
        <fullName evidence="1">Uncharacterized protein</fullName>
    </submittedName>
</protein>
<proteinExistence type="predicted"/>
<name>A0ACC2YFP5_9PEZI</name>